<gene>
    <name evidence="2" type="ORF">I79_018064</name>
</gene>
<dbReference type="PANTHER" id="PTHR14663:SF2">
    <property type="entry name" value="METHYLTRANSFERASE NSUN7-RELATED"/>
    <property type="match status" value="1"/>
</dbReference>
<dbReference type="eggNOG" id="KOG2360">
    <property type="taxonomic scope" value="Eukaryota"/>
</dbReference>
<dbReference type="EMBL" id="JH001201">
    <property type="protein sequence ID" value="EGW02449.1"/>
    <property type="molecule type" value="Genomic_DNA"/>
</dbReference>
<feature type="region of interest" description="Disordered" evidence="1">
    <location>
        <begin position="368"/>
        <end position="388"/>
    </location>
</feature>
<evidence type="ECO:0000313" key="3">
    <source>
        <dbReference type="Proteomes" id="UP000001075"/>
    </source>
</evidence>
<dbReference type="PANTHER" id="PTHR14663">
    <property type="entry name" value="METHYLTRANSFERASE NSUN7-RELATED"/>
    <property type="match status" value="1"/>
</dbReference>
<dbReference type="InterPro" id="IPR042620">
    <property type="entry name" value="NSUN7"/>
</dbReference>
<keyword evidence="2" id="KW-0489">Methyltransferase</keyword>
<dbReference type="STRING" id="10029.G3I3Q4"/>
<organism evidence="2 3">
    <name type="scientific">Cricetulus griseus</name>
    <name type="common">Chinese hamster</name>
    <name type="synonym">Cricetulus barabensis griseus</name>
    <dbReference type="NCBI Taxonomy" id="10029"/>
    <lineage>
        <taxon>Eukaryota</taxon>
        <taxon>Metazoa</taxon>
        <taxon>Chordata</taxon>
        <taxon>Craniata</taxon>
        <taxon>Vertebrata</taxon>
        <taxon>Euteleostomi</taxon>
        <taxon>Mammalia</taxon>
        <taxon>Eutheria</taxon>
        <taxon>Euarchontoglires</taxon>
        <taxon>Glires</taxon>
        <taxon>Rodentia</taxon>
        <taxon>Myomorpha</taxon>
        <taxon>Muroidea</taxon>
        <taxon>Cricetidae</taxon>
        <taxon>Cricetinae</taxon>
        <taxon>Cricetulus</taxon>
    </lineage>
</organism>
<accession>G3I3Q4</accession>
<name>G3I3Q4_CRIGR</name>
<dbReference type="Proteomes" id="UP000001075">
    <property type="component" value="Unassembled WGS sequence"/>
</dbReference>
<sequence length="388" mass="43130">MLDPKSELEFFNEENMEEISQLASLEMSGDAAARRKSAAVVPGKSGYPDCVYVMAANIFQGIRIEKPPDKAIIKYGNEPLPSCYQSEDESFQRLSYELAFSALKYIEILQETFVSLESKDHRLQNVKVILLLPRCSALGVSNPVEFILNENEGKEKRTQLEQRICLPAPNIFEAVGNTLMKVDILRDPSETVSVKDVLARAAAKGLLDGVEVGKTGKREKKRKKSKTLLPKAPVNETNDIQVKINEFLNRESKASTNRGEVLTAKTSLPSKTVSQMGASSHVRKTNKQATSPLATTLTKNTRPEERHITLRRTRPEGKTIPLKSVEIVLPPVIFPFSSAQGARSQTPTNHLYYRLGGSKAGYLTSALKKGEKPKETTTSLLRHPRPWL</sequence>
<feature type="compositionally biased region" description="Polar residues" evidence="1">
    <location>
        <begin position="287"/>
        <end position="300"/>
    </location>
</feature>
<feature type="region of interest" description="Disordered" evidence="1">
    <location>
        <begin position="270"/>
        <end position="305"/>
    </location>
</feature>
<evidence type="ECO:0000256" key="1">
    <source>
        <dbReference type="SAM" id="MobiDB-lite"/>
    </source>
</evidence>
<dbReference type="GO" id="GO:0032259">
    <property type="term" value="P:methylation"/>
    <property type="evidence" value="ECO:0007669"/>
    <property type="project" value="UniProtKB-KW"/>
</dbReference>
<protein>
    <submittedName>
        <fullName evidence="2">Putative methyltransferase NSUN7</fullName>
    </submittedName>
</protein>
<dbReference type="FunCoup" id="G3I3Q4">
    <property type="interactions" value="76"/>
</dbReference>
<reference evidence="3" key="1">
    <citation type="journal article" date="2011" name="Nat. Biotechnol.">
        <title>The genomic sequence of the Chinese hamster ovary (CHO)-K1 cell line.</title>
        <authorList>
            <person name="Xu X."/>
            <person name="Nagarajan H."/>
            <person name="Lewis N.E."/>
            <person name="Pan S."/>
            <person name="Cai Z."/>
            <person name="Liu X."/>
            <person name="Chen W."/>
            <person name="Xie M."/>
            <person name="Wang W."/>
            <person name="Hammond S."/>
            <person name="Andersen M.R."/>
            <person name="Neff N."/>
            <person name="Passarelli B."/>
            <person name="Koh W."/>
            <person name="Fan H.C."/>
            <person name="Wang J."/>
            <person name="Gui Y."/>
            <person name="Lee K.H."/>
            <person name="Betenbaugh M.J."/>
            <person name="Quake S.R."/>
            <person name="Famili I."/>
            <person name="Palsson B.O."/>
            <person name="Wang J."/>
        </authorList>
    </citation>
    <scope>NUCLEOTIDE SEQUENCE [LARGE SCALE GENOMIC DNA]</scope>
    <source>
        <strain evidence="3">CHO K1 cell line</strain>
    </source>
</reference>
<keyword evidence="2" id="KW-0808">Transferase</keyword>
<evidence type="ECO:0000313" key="2">
    <source>
        <dbReference type="EMBL" id="EGW02449.1"/>
    </source>
</evidence>
<dbReference type="AlphaFoldDB" id="G3I3Q4"/>
<proteinExistence type="predicted"/>
<dbReference type="GO" id="GO:0008168">
    <property type="term" value="F:methyltransferase activity"/>
    <property type="evidence" value="ECO:0007669"/>
    <property type="project" value="UniProtKB-KW"/>
</dbReference>
<dbReference type="InParanoid" id="G3I3Q4"/>